<dbReference type="RefSeq" id="WP_280883191.1">
    <property type="nucleotide sequence ID" value="NZ_JARXVH010000037.1"/>
</dbReference>
<gene>
    <name evidence="1" type="ORF">M2283_009932</name>
</gene>
<proteinExistence type="predicted"/>
<dbReference type="EMBL" id="JARXVH010000037">
    <property type="protein sequence ID" value="MDH6222581.1"/>
    <property type="molecule type" value="Genomic_DNA"/>
</dbReference>
<dbReference type="Proteomes" id="UP001160499">
    <property type="component" value="Unassembled WGS sequence"/>
</dbReference>
<accession>A0ABT6M3K8</accession>
<reference evidence="1 2" key="1">
    <citation type="submission" date="2023-04" db="EMBL/GenBank/DDBJ databases">
        <title>Forest soil microbial communities from Buena Vista Peninsula, Colon Province, Panama.</title>
        <authorList>
            <person name="Bouskill N."/>
        </authorList>
    </citation>
    <scope>NUCLEOTIDE SEQUENCE [LARGE SCALE GENOMIC DNA]</scope>
    <source>
        <strain evidence="1 2">GGS1</strain>
    </source>
</reference>
<evidence type="ECO:0000313" key="2">
    <source>
        <dbReference type="Proteomes" id="UP001160499"/>
    </source>
</evidence>
<name>A0ABT6M3K8_9ACTN</name>
<protein>
    <submittedName>
        <fullName evidence="1">Endogenous inhibitor of DNA gyrase (YacG/DUF329 family)</fullName>
    </submittedName>
</protein>
<organism evidence="1 2">
    <name type="scientific">Streptomyces pseudovenezuelae</name>
    <dbReference type="NCBI Taxonomy" id="67350"/>
    <lineage>
        <taxon>Bacteria</taxon>
        <taxon>Bacillati</taxon>
        <taxon>Actinomycetota</taxon>
        <taxon>Actinomycetes</taxon>
        <taxon>Kitasatosporales</taxon>
        <taxon>Streptomycetaceae</taxon>
        <taxon>Streptomyces</taxon>
        <taxon>Streptomyces aurantiacus group</taxon>
    </lineage>
</organism>
<comment type="caution">
    <text evidence="1">The sequence shown here is derived from an EMBL/GenBank/DDBJ whole genome shotgun (WGS) entry which is preliminary data.</text>
</comment>
<keyword evidence="2" id="KW-1185">Reference proteome</keyword>
<evidence type="ECO:0000313" key="1">
    <source>
        <dbReference type="EMBL" id="MDH6222581.1"/>
    </source>
</evidence>
<sequence>MVTATRCCAECGTQFAWTSRNPTRRFCGPKCRTRWWRTDRGRPTEQDAAPGEPTDPSAVRLGALHSCPNCGQHLTVINLLVGCEPFPGADTIH</sequence>